<comment type="caution">
    <text evidence="3">The sequence shown here is derived from an EMBL/GenBank/DDBJ whole genome shotgun (WGS) entry which is preliminary data.</text>
</comment>
<evidence type="ECO:0000256" key="1">
    <source>
        <dbReference type="SAM" id="MobiDB-lite"/>
    </source>
</evidence>
<protein>
    <submittedName>
        <fullName evidence="3">Monocarboxylate transporter 12</fullName>
    </submittedName>
</protein>
<dbReference type="SUPFAM" id="SSF103473">
    <property type="entry name" value="MFS general substrate transporter"/>
    <property type="match status" value="1"/>
</dbReference>
<feature type="transmembrane region" description="Helical" evidence="2">
    <location>
        <begin position="900"/>
        <end position="919"/>
    </location>
</feature>
<dbReference type="InterPro" id="IPR050327">
    <property type="entry name" value="Proton-linked_MCT"/>
</dbReference>
<gene>
    <name evidence="3" type="ORF">D915_002451</name>
</gene>
<feature type="compositionally biased region" description="Basic and acidic residues" evidence="1">
    <location>
        <begin position="968"/>
        <end position="983"/>
    </location>
</feature>
<evidence type="ECO:0000256" key="2">
    <source>
        <dbReference type="SAM" id="Phobius"/>
    </source>
</evidence>
<name>A0A4E0RGI0_FASHE</name>
<organism evidence="3 4">
    <name type="scientific">Fasciola hepatica</name>
    <name type="common">Liver fluke</name>
    <dbReference type="NCBI Taxonomy" id="6192"/>
    <lineage>
        <taxon>Eukaryota</taxon>
        <taxon>Metazoa</taxon>
        <taxon>Spiralia</taxon>
        <taxon>Lophotrochozoa</taxon>
        <taxon>Platyhelminthes</taxon>
        <taxon>Trematoda</taxon>
        <taxon>Digenea</taxon>
        <taxon>Plagiorchiida</taxon>
        <taxon>Echinostomata</taxon>
        <taxon>Echinostomatoidea</taxon>
        <taxon>Fasciolidae</taxon>
        <taxon>Fasciola</taxon>
    </lineage>
</organism>
<reference evidence="3" key="1">
    <citation type="submission" date="2019-03" db="EMBL/GenBank/DDBJ databases">
        <title>Improved annotation for the trematode Fasciola hepatica.</title>
        <authorList>
            <person name="Choi Y.-J."/>
            <person name="Martin J."/>
            <person name="Mitreva M."/>
        </authorList>
    </citation>
    <scope>NUCLEOTIDE SEQUENCE [LARGE SCALE GENOMIC DNA]</scope>
</reference>
<feature type="transmembrane region" description="Helical" evidence="2">
    <location>
        <begin position="171"/>
        <end position="197"/>
    </location>
</feature>
<feature type="transmembrane region" description="Helical" evidence="2">
    <location>
        <begin position="810"/>
        <end position="832"/>
    </location>
</feature>
<feature type="transmembrane region" description="Helical" evidence="2">
    <location>
        <begin position="872"/>
        <end position="893"/>
    </location>
</feature>
<evidence type="ECO:0000313" key="4">
    <source>
        <dbReference type="Proteomes" id="UP000230066"/>
    </source>
</evidence>
<feature type="transmembrane region" description="Helical" evidence="2">
    <location>
        <begin position="331"/>
        <end position="351"/>
    </location>
</feature>
<feature type="transmembrane region" description="Helical" evidence="2">
    <location>
        <begin position="777"/>
        <end position="798"/>
    </location>
</feature>
<dbReference type="PANTHER" id="PTHR11360:SF260">
    <property type="entry name" value="MFS DOMAIN-CONTAINING PROTEIN"/>
    <property type="match status" value="1"/>
</dbReference>
<sequence length="1027" mass="113864">MDLSCPRSGEIFDRENGSLIHNREIIDVHKSNFNELSCSSVERRKDRKALTVSLPSALVKVCENENLKSEERAFQEKKDFLTKYRDVSHLRRSFSDTAIHTAVAVYSPYHSPPYSNFARYLPCLSTPSDDSTSTNFASLSLSNSDISSESSFRLPISASQLSLPEPPDGGWGWIIVIAAFFVHMVTEGVIVSFGIFIEDLVHEFQESMSATSWVGSFSYGVPALATPIASLIINHYGCRFTCMLGAVISALGCLLGCFANSLVTLVFSFGILSGLGASLSMTAALVIVSVYFDERRATATGLSIAGTGVGALVFAPAVEALINIYTWRGTFMLMAGALLNIAVCGALMRPVETRSERRQRQRLAWLEHFAKESGFPNLTKSAEYLNTDVLGRIKILRDRLLAPRRPNIHSNRVQALQNGSLTSKNIQNGITKMSSGILGLKLFEPHRTRMTSGPKGDDETSKFILQVEPLSVIPEDPPRTSETTLDFANGSLRATEENLTQIYYRRDKFFKSTQSNQETKDGKNPGASRLKRSVRRNSLFLSGSLCRLDQDSFITKGTQSLPCLSTLYNTTKEPRFLEDSKISNHISVDQCEKAESEKDKSNHKIDLLSLPPYQQEAGCRNWIKTTTSKIQGDGKCEKYQHTNNDFAFSGSSPGDEITIHDNAFEHEDYLYKSSLIKAFGLNRASRCTALSLPDLSRVHRIRRRPSSSGSSICSGSSDSSYPAWYCCGDLDKTDNSCGRILSKCFAPCQVVLPELNAKYLFQRLCDVRLFRRSTFDLFVLSNFLLYFWYNVTYFFMGVHALDLGFSETSAALLFSILGGANMIGEVVVGLLADREWVDALILYLIMLLACGFSTCLVPLLRSFVSLSLYSGVYGMGLAANDALCTILLVEFIGLHHLTSALGICFFCQGVANIFGPPVIGYIIDSTGSQNPAFIISGFGMVLSGLAVVPIIVQRMRRKRNRLQRYAQRRQEQEQQEHEQEQQTRQKQQNQFEMFSPNGIKQPGTDPGFRSAADLDPKAVGGHLEVIC</sequence>
<keyword evidence="2" id="KW-1133">Transmembrane helix</keyword>
<dbReference type="GO" id="GO:0008028">
    <property type="term" value="F:monocarboxylic acid transmembrane transporter activity"/>
    <property type="evidence" value="ECO:0007669"/>
    <property type="project" value="TreeGrafter"/>
</dbReference>
<dbReference type="Proteomes" id="UP000230066">
    <property type="component" value="Unassembled WGS sequence"/>
</dbReference>
<keyword evidence="2" id="KW-0812">Transmembrane</keyword>
<accession>A0A4E0RGI0</accession>
<dbReference type="PANTHER" id="PTHR11360">
    <property type="entry name" value="MONOCARBOXYLATE TRANSPORTER"/>
    <property type="match status" value="1"/>
</dbReference>
<feature type="transmembrane region" description="Helical" evidence="2">
    <location>
        <begin position="269"/>
        <end position="292"/>
    </location>
</feature>
<dbReference type="Gene3D" id="1.20.1250.20">
    <property type="entry name" value="MFS general substrate transporter like domains"/>
    <property type="match status" value="2"/>
</dbReference>
<dbReference type="Pfam" id="PF07690">
    <property type="entry name" value="MFS_1"/>
    <property type="match status" value="2"/>
</dbReference>
<feature type="region of interest" description="Disordered" evidence="1">
    <location>
        <begin position="966"/>
        <end position="1015"/>
    </location>
</feature>
<dbReference type="AlphaFoldDB" id="A0A4E0RGI0"/>
<feature type="transmembrane region" description="Helical" evidence="2">
    <location>
        <begin position="931"/>
        <end position="952"/>
    </location>
</feature>
<keyword evidence="2" id="KW-0472">Membrane</keyword>
<proteinExistence type="predicted"/>
<feature type="transmembrane region" description="Helical" evidence="2">
    <location>
        <begin position="217"/>
        <end position="236"/>
    </location>
</feature>
<dbReference type="InterPro" id="IPR036259">
    <property type="entry name" value="MFS_trans_sf"/>
</dbReference>
<dbReference type="InterPro" id="IPR011701">
    <property type="entry name" value="MFS"/>
</dbReference>
<feature type="transmembrane region" description="Helical" evidence="2">
    <location>
        <begin position="243"/>
        <end position="263"/>
    </location>
</feature>
<evidence type="ECO:0000313" key="3">
    <source>
        <dbReference type="EMBL" id="THD26646.1"/>
    </source>
</evidence>
<keyword evidence="4" id="KW-1185">Reference proteome</keyword>
<feature type="transmembrane region" description="Helical" evidence="2">
    <location>
        <begin position="839"/>
        <end position="860"/>
    </location>
</feature>
<feature type="transmembrane region" description="Helical" evidence="2">
    <location>
        <begin position="304"/>
        <end position="325"/>
    </location>
</feature>
<dbReference type="EMBL" id="JXXN02000672">
    <property type="protein sequence ID" value="THD26646.1"/>
    <property type="molecule type" value="Genomic_DNA"/>
</dbReference>